<dbReference type="RefSeq" id="WP_187566635.1">
    <property type="nucleotide sequence ID" value="NZ_CP060712.1"/>
</dbReference>
<gene>
    <name evidence="1" type="ORF">H9L10_12715</name>
</gene>
<dbReference type="KEGG" id="pei:H9L10_12715"/>
<accession>A0A7G9R0G2</accession>
<dbReference type="AlphaFoldDB" id="A0A7G9R0G2"/>
<sequence length="184" mass="19491">MAALRDRPRGTSIHLTYGVHVWTRRTLAEDLLNAVSRRLDTDPALREALPLGVDPLDAATTATARAALHESILAALDDVEDDELAAVLARRARSAARAEPLDVLAQHAAAAAPAELPWRVRAGLSARWVGATLVTRLGRLELAEDEAALVADVLGGERPPGSLPEDLRRRLVLGGVLVPAAPAP</sequence>
<protein>
    <submittedName>
        <fullName evidence="1">Uncharacterized protein</fullName>
    </submittedName>
</protein>
<organism evidence="1 2">
    <name type="scientific">Phycicoccus endophyticus</name>
    <dbReference type="NCBI Taxonomy" id="1690220"/>
    <lineage>
        <taxon>Bacteria</taxon>
        <taxon>Bacillati</taxon>
        <taxon>Actinomycetota</taxon>
        <taxon>Actinomycetes</taxon>
        <taxon>Micrococcales</taxon>
        <taxon>Intrasporangiaceae</taxon>
        <taxon>Phycicoccus</taxon>
    </lineage>
</organism>
<name>A0A7G9R0G2_9MICO</name>
<dbReference type="EMBL" id="CP060712">
    <property type="protein sequence ID" value="QNN49087.1"/>
    <property type="molecule type" value="Genomic_DNA"/>
</dbReference>
<reference evidence="1 2" key="1">
    <citation type="submission" date="2020-08" db="EMBL/GenBank/DDBJ databases">
        <title>Genome sequence of Phycicoccus endophyticus JCM 31784T.</title>
        <authorList>
            <person name="Hyun D.-W."/>
            <person name="Bae J.-W."/>
        </authorList>
    </citation>
    <scope>NUCLEOTIDE SEQUENCE [LARGE SCALE GENOMIC DNA]</scope>
    <source>
        <strain evidence="1 2">JCM 31784</strain>
    </source>
</reference>
<keyword evidence="2" id="KW-1185">Reference proteome</keyword>
<evidence type="ECO:0000313" key="1">
    <source>
        <dbReference type="EMBL" id="QNN49087.1"/>
    </source>
</evidence>
<dbReference type="Proteomes" id="UP000515976">
    <property type="component" value="Chromosome"/>
</dbReference>
<evidence type="ECO:0000313" key="2">
    <source>
        <dbReference type="Proteomes" id="UP000515976"/>
    </source>
</evidence>
<proteinExistence type="predicted"/>